<comment type="subunit">
    <text evidence="6">In the native structure, TdcB is in a dimeric form, whereas in the TdcB-AMP complex, it exists in a tetrameric form (dimer of dimers).</text>
</comment>
<dbReference type="InterPro" id="IPR050147">
    <property type="entry name" value="Ser/Thr_Dehydratase"/>
</dbReference>
<dbReference type="Pfam" id="PF00291">
    <property type="entry name" value="PALP"/>
    <property type="match status" value="1"/>
</dbReference>
<comment type="catalytic activity">
    <reaction evidence="1">
        <text>L-threonine = 2-oxobutanoate + NH4(+)</text>
        <dbReference type="Rhea" id="RHEA:22108"/>
        <dbReference type="ChEBI" id="CHEBI:16763"/>
        <dbReference type="ChEBI" id="CHEBI:28938"/>
        <dbReference type="ChEBI" id="CHEBI:57926"/>
        <dbReference type="EC" id="4.3.1.19"/>
    </reaction>
</comment>
<comment type="caution">
    <text evidence="16">The sequence shown here is derived from an EMBL/GenBank/DDBJ whole genome shotgun (WGS) entry which is preliminary data.</text>
</comment>
<dbReference type="GO" id="GO:0003941">
    <property type="term" value="F:L-serine ammonia-lyase activity"/>
    <property type="evidence" value="ECO:0007669"/>
    <property type="project" value="TreeGrafter"/>
</dbReference>
<dbReference type="GO" id="GO:0009097">
    <property type="term" value="P:isoleucine biosynthetic process"/>
    <property type="evidence" value="ECO:0007669"/>
    <property type="project" value="UniProtKB-UniPathway"/>
</dbReference>
<dbReference type="EC" id="4.3.1.19" evidence="7"/>
<evidence type="ECO:0000256" key="8">
    <source>
        <dbReference type="ARBA" id="ARBA00022248"/>
    </source>
</evidence>
<keyword evidence="9" id="KW-0021">Allosteric enzyme</keyword>
<evidence type="ECO:0000256" key="10">
    <source>
        <dbReference type="ARBA" id="ARBA00022624"/>
    </source>
</evidence>
<dbReference type="OrthoDB" id="9811476at2"/>
<evidence type="ECO:0000256" key="7">
    <source>
        <dbReference type="ARBA" id="ARBA00012096"/>
    </source>
</evidence>
<dbReference type="UniPathway" id="UPA00047">
    <property type="reaction ID" value="UER00054"/>
</dbReference>
<dbReference type="PANTHER" id="PTHR48078">
    <property type="entry name" value="THREONINE DEHYDRATASE, MITOCHONDRIAL-RELATED"/>
    <property type="match status" value="1"/>
</dbReference>
<keyword evidence="12 16" id="KW-0456">Lyase</keyword>
<dbReference type="GO" id="GO:0004794">
    <property type="term" value="F:threonine deaminase activity"/>
    <property type="evidence" value="ECO:0007669"/>
    <property type="project" value="UniProtKB-EC"/>
</dbReference>
<keyword evidence="17" id="KW-1185">Reference proteome</keyword>
<dbReference type="GO" id="GO:0030170">
    <property type="term" value="F:pyridoxal phosphate binding"/>
    <property type="evidence" value="ECO:0007669"/>
    <property type="project" value="InterPro"/>
</dbReference>
<dbReference type="CDD" id="cd04886">
    <property type="entry name" value="ACT_ThrD-II-like"/>
    <property type="match status" value="1"/>
</dbReference>
<keyword evidence="10" id="KW-0100">Branched-chain amino acid biosynthesis</keyword>
<dbReference type="CDD" id="cd01562">
    <property type="entry name" value="Thr-dehyd"/>
    <property type="match status" value="1"/>
</dbReference>
<protein>
    <recommendedName>
        <fullName evidence="8">L-threonine dehydratase catabolic TdcB</fullName>
        <ecNumber evidence="7">4.3.1.19</ecNumber>
    </recommendedName>
    <alternativeName>
        <fullName evidence="14">Threonine deaminase</fullName>
    </alternativeName>
</protein>
<dbReference type="InterPro" id="IPR002912">
    <property type="entry name" value="ACT_dom"/>
</dbReference>
<evidence type="ECO:0000256" key="9">
    <source>
        <dbReference type="ARBA" id="ARBA00022533"/>
    </source>
</evidence>
<dbReference type="InterPro" id="IPR000634">
    <property type="entry name" value="Ser/Thr_deHydtase_PyrdxlP-BS"/>
</dbReference>
<comment type="pathway">
    <text evidence="3">Amino-acid biosynthesis; L-isoleucine biosynthesis; 2-oxobutanoate from L-threonine: step 1/1.</text>
</comment>
<dbReference type="AlphaFoldDB" id="A0A4R1BDC5"/>
<evidence type="ECO:0000256" key="5">
    <source>
        <dbReference type="ARBA" id="ARBA00010869"/>
    </source>
</evidence>
<dbReference type="InterPro" id="IPR044561">
    <property type="entry name" value="ACT_ThrD-II-like"/>
</dbReference>
<keyword evidence="11" id="KW-0663">Pyridoxal phosphate</keyword>
<organism evidence="16 17">
    <name type="scientific">Rubrobacter taiwanensis</name>
    <dbReference type="NCBI Taxonomy" id="185139"/>
    <lineage>
        <taxon>Bacteria</taxon>
        <taxon>Bacillati</taxon>
        <taxon>Actinomycetota</taxon>
        <taxon>Rubrobacteria</taxon>
        <taxon>Rubrobacterales</taxon>
        <taxon>Rubrobacteraceae</taxon>
        <taxon>Rubrobacter</taxon>
    </lineage>
</organism>
<dbReference type="PROSITE" id="PS51671">
    <property type="entry name" value="ACT"/>
    <property type="match status" value="1"/>
</dbReference>
<dbReference type="NCBIfam" id="TIGR01127">
    <property type="entry name" value="ilvA_1Cterm"/>
    <property type="match status" value="1"/>
</dbReference>
<dbReference type="InterPro" id="IPR005789">
    <property type="entry name" value="Thr_deHydtase_catblc"/>
</dbReference>
<dbReference type="Gene3D" id="3.40.50.1100">
    <property type="match status" value="2"/>
</dbReference>
<dbReference type="RefSeq" id="WP_132692608.1">
    <property type="nucleotide sequence ID" value="NZ_SKBU01000029.1"/>
</dbReference>
<evidence type="ECO:0000256" key="2">
    <source>
        <dbReference type="ARBA" id="ARBA00001933"/>
    </source>
</evidence>
<proteinExistence type="inferred from homology"/>
<evidence type="ECO:0000256" key="12">
    <source>
        <dbReference type="ARBA" id="ARBA00023239"/>
    </source>
</evidence>
<evidence type="ECO:0000256" key="11">
    <source>
        <dbReference type="ARBA" id="ARBA00022898"/>
    </source>
</evidence>
<evidence type="ECO:0000313" key="16">
    <source>
        <dbReference type="EMBL" id="TCJ15070.1"/>
    </source>
</evidence>
<name>A0A4R1BDC5_9ACTN</name>
<reference evidence="16 17" key="1">
    <citation type="submission" date="2019-03" db="EMBL/GenBank/DDBJ databases">
        <title>Whole genome sequence of a novel Rubrobacter taiwanensis strain, isolated from Yellowstone National Park.</title>
        <authorList>
            <person name="Freed S."/>
            <person name="Ramaley R.F."/>
            <person name="Kyndt J.A."/>
        </authorList>
    </citation>
    <scope>NUCLEOTIDE SEQUENCE [LARGE SCALE GENOMIC DNA]</scope>
    <source>
        <strain evidence="16 17">Yellowstone</strain>
    </source>
</reference>
<evidence type="ECO:0000256" key="6">
    <source>
        <dbReference type="ARBA" id="ARBA00011447"/>
    </source>
</evidence>
<dbReference type="EMBL" id="SKBU01000029">
    <property type="protein sequence ID" value="TCJ15070.1"/>
    <property type="molecule type" value="Genomic_DNA"/>
</dbReference>
<sequence length="396" mass="42054">MGKTRTEVGLEEIREAAGALRGVAHRTPVLYSANLSKRLGCEVRIKSENLQRTGSFKIRGAYNRILRLSKEERERGVIAASAGNHAQGVALAASLLGVKATIVMPSYASLPKVEATEEYGAEVVLAGGRVEEALERAERLRAETGAVQIHPFDDPLIVAGQGTVGLEICEDVPDADRIIVGVGGGGLISGIAVAVKALKPEVEVVGVRPAEPRATIADGTAVDVRGEVTGPIIDRFVDEIVYVDEESVSEAIVLHLERTKQVVEGAGALPLAALLAGKVPSRGTSVLVVSGGNIDPGLLAQVIRHGLEGAGRYLFVRVQMQDRPGQLQRALKVLADMNVNVVSVVHHRIGLTLPVNEVEVELTLETRNREHAHKVRSALLKAGYRLNRSPAGSVCS</sequence>
<gene>
    <name evidence="16" type="ORF">E0L93_13505</name>
</gene>
<comment type="pathway">
    <text evidence="4">Amino-acid degradation; L-threonine degradation via propanoate pathway; propanoate from L-threonine: step 1/4.</text>
</comment>
<dbReference type="SUPFAM" id="SSF53686">
    <property type="entry name" value="Tryptophan synthase beta subunit-like PLP-dependent enzymes"/>
    <property type="match status" value="1"/>
</dbReference>
<dbReference type="Pfam" id="PF01842">
    <property type="entry name" value="ACT"/>
    <property type="match status" value="1"/>
</dbReference>
<dbReference type="PANTHER" id="PTHR48078:SF6">
    <property type="entry name" value="L-THREONINE DEHYDRATASE CATABOLIC TDCB"/>
    <property type="match status" value="1"/>
</dbReference>
<keyword evidence="10" id="KW-0412">Isoleucine biosynthesis</keyword>
<comment type="function">
    <text evidence="13">Catalyzes the anaerobic formation of alpha-ketobutyrate and ammonia from threonine in a two-step reaction. The first step involved a dehydration of threonine and a production of enamine intermediates (aminocrotonate), which tautomerizes to its imine form (iminobutyrate). Both intermediates are unstable and short-lived. The second step is the nonenzymatic hydrolysis of the enamine/imine intermediates to form 2-ketobutyrate and free ammonia. In the low water environment of the cell, the second step is accelerated by RidA.</text>
</comment>
<dbReference type="GO" id="GO:0006567">
    <property type="term" value="P:L-threonine catabolic process"/>
    <property type="evidence" value="ECO:0007669"/>
    <property type="project" value="InterPro"/>
</dbReference>
<evidence type="ECO:0000256" key="13">
    <source>
        <dbReference type="ARBA" id="ARBA00025527"/>
    </source>
</evidence>
<dbReference type="InterPro" id="IPR001926">
    <property type="entry name" value="TrpB-like_PALP"/>
</dbReference>
<dbReference type="SUPFAM" id="SSF55021">
    <property type="entry name" value="ACT-like"/>
    <property type="match status" value="1"/>
</dbReference>
<comment type="cofactor">
    <cofactor evidence="2">
        <name>pyridoxal 5'-phosphate</name>
        <dbReference type="ChEBI" id="CHEBI:597326"/>
    </cofactor>
</comment>
<keyword evidence="10" id="KW-0028">Amino-acid biosynthesis</keyword>
<evidence type="ECO:0000256" key="1">
    <source>
        <dbReference type="ARBA" id="ARBA00001274"/>
    </source>
</evidence>
<evidence type="ECO:0000313" key="17">
    <source>
        <dbReference type="Proteomes" id="UP000295244"/>
    </source>
</evidence>
<dbReference type="InterPro" id="IPR036052">
    <property type="entry name" value="TrpB-like_PALP_sf"/>
</dbReference>
<dbReference type="InterPro" id="IPR045865">
    <property type="entry name" value="ACT-like_dom_sf"/>
</dbReference>
<evidence type="ECO:0000256" key="3">
    <source>
        <dbReference type="ARBA" id="ARBA00004810"/>
    </source>
</evidence>
<dbReference type="FunFam" id="3.40.50.1100:FF:000005">
    <property type="entry name" value="Threonine dehydratase catabolic"/>
    <property type="match status" value="1"/>
</dbReference>
<dbReference type="Gene3D" id="3.30.70.260">
    <property type="match status" value="1"/>
</dbReference>
<dbReference type="PROSITE" id="PS00165">
    <property type="entry name" value="DEHYDRATASE_SER_THR"/>
    <property type="match status" value="1"/>
</dbReference>
<accession>A0A4R1BDC5</accession>
<dbReference type="GO" id="GO:0006565">
    <property type="term" value="P:L-serine catabolic process"/>
    <property type="evidence" value="ECO:0007669"/>
    <property type="project" value="TreeGrafter"/>
</dbReference>
<comment type="similarity">
    <text evidence="5">Belongs to the serine/threonine dehydratase family.</text>
</comment>
<evidence type="ECO:0000256" key="4">
    <source>
        <dbReference type="ARBA" id="ARBA00004958"/>
    </source>
</evidence>
<dbReference type="Proteomes" id="UP000295244">
    <property type="component" value="Unassembled WGS sequence"/>
</dbReference>
<evidence type="ECO:0000256" key="14">
    <source>
        <dbReference type="ARBA" id="ARBA00031427"/>
    </source>
</evidence>
<feature type="domain" description="ACT" evidence="15">
    <location>
        <begin position="315"/>
        <end position="396"/>
    </location>
</feature>
<evidence type="ECO:0000259" key="15">
    <source>
        <dbReference type="PROSITE" id="PS51671"/>
    </source>
</evidence>